<dbReference type="InterPro" id="IPR029016">
    <property type="entry name" value="GAF-like_dom_sf"/>
</dbReference>
<gene>
    <name evidence="2" type="ORF">FKV68_24125</name>
</gene>
<dbReference type="KEGG" id="emx:FKV68_24125"/>
<evidence type="ECO:0000256" key="1">
    <source>
        <dbReference type="SAM" id="MobiDB-lite"/>
    </source>
</evidence>
<dbReference type="EMBL" id="CP041240">
    <property type="protein sequence ID" value="QLL64615.1"/>
    <property type="molecule type" value="Genomic_DNA"/>
</dbReference>
<dbReference type="Gene3D" id="3.30.450.40">
    <property type="match status" value="1"/>
</dbReference>
<evidence type="ECO:0000313" key="3">
    <source>
        <dbReference type="Proteomes" id="UP000510721"/>
    </source>
</evidence>
<accession>A0A859QMM3</accession>
<keyword evidence="2" id="KW-0614">Plasmid</keyword>
<dbReference type="Proteomes" id="UP000510721">
    <property type="component" value="Plasmid pEmeITTGR7b"/>
</dbReference>
<dbReference type="AlphaFoldDB" id="A0A859QMM3"/>
<keyword evidence="3" id="KW-1185">Reference proteome</keyword>
<sequence>MSAQPVADGDSQIHDPHRIELLPQPPGRGLCDGGSITSLEELIEKLEVTRRRGWALCDEEAETRAIAITTPITLEPTRRSAPTDW</sequence>
<dbReference type="SUPFAM" id="SSF55781">
    <property type="entry name" value="GAF domain-like"/>
    <property type="match status" value="1"/>
</dbReference>
<evidence type="ECO:0000313" key="2">
    <source>
        <dbReference type="EMBL" id="QLL64615.1"/>
    </source>
</evidence>
<feature type="compositionally biased region" description="Basic and acidic residues" evidence="1">
    <location>
        <begin position="11"/>
        <end position="20"/>
    </location>
</feature>
<feature type="region of interest" description="Disordered" evidence="1">
    <location>
        <begin position="1"/>
        <end position="29"/>
    </location>
</feature>
<proteinExistence type="predicted"/>
<name>A0A859QMM3_9HYPH</name>
<reference evidence="2 3" key="1">
    <citation type="submission" date="2019-06" db="EMBL/GenBank/DDBJ databases">
        <title>Complete genome sequence of Ensifer mexicanus ITTG R7 isolated from nodules of Acacia angustissima (Mill.) Kuntze.</title>
        <authorList>
            <person name="Rincon-Rosales R."/>
            <person name="Rogel M.A."/>
            <person name="Guerrero G."/>
            <person name="Rincon-Molina C.I."/>
            <person name="Lopez-Lopez A."/>
            <person name="Martinez-Romero E."/>
        </authorList>
    </citation>
    <scope>NUCLEOTIDE SEQUENCE [LARGE SCALE GENOMIC DNA]</scope>
    <source>
        <strain evidence="2 3">ITTG R7</strain>
        <plasmid evidence="3">pemeittgr7b</plasmid>
    </source>
</reference>
<organism evidence="2 3">
    <name type="scientific">Sinorhizobium mexicanum</name>
    <dbReference type="NCBI Taxonomy" id="375549"/>
    <lineage>
        <taxon>Bacteria</taxon>
        <taxon>Pseudomonadati</taxon>
        <taxon>Pseudomonadota</taxon>
        <taxon>Alphaproteobacteria</taxon>
        <taxon>Hyphomicrobiales</taxon>
        <taxon>Rhizobiaceae</taxon>
        <taxon>Sinorhizobium/Ensifer group</taxon>
        <taxon>Sinorhizobium</taxon>
    </lineage>
</organism>
<protein>
    <submittedName>
        <fullName evidence="2">Uncharacterized protein</fullName>
    </submittedName>
</protein>
<geneLocation type="plasmid" evidence="3">
    <name>pemeittgr7b</name>
</geneLocation>